<feature type="compositionally biased region" description="Low complexity" evidence="2">
    <location>
        <begin position="310"/>
        <end position="326"/>
    </location>
</feature>
<dbReference type="InterPro" id="IPR001585">
    <property type="entry name" value="TAL/FSA"/>
</dbReference>
<dbReference type="GO" id="GO:0006098">
    <property type="term" value="P:pentose-phosphate shunt"/>
    <property type="evidence" value="ECO:0007669"/>
    <property type="project" value="UniProtKB-UniPathway"/>
</dbReference>
<dbReference type="InterPro" id="IPR018225">
    <property type="entry name" value="Transaldolase_AS"/>
</dbReference>
<dbReference type="InterPro" id="IPR013785">
    <property type="entry name" value="Aldolase_TIM"/>
</dbReference>
<evidence type="ECO:0000256" key="1">
    <source>
        <dbReference type="ARBA" id="ARBA00023270"/>
    </source>
</evidence>
<dbReference type="GO" id="GO:0005975">
    <property type="term" value="P:carbohydrate metabolic process"/>
    <property type="evidence" value="ECO:0007669"/>
    <property type="project" value="InterPro"/>
</dbReference>
<gene>
    <name evidence="3" type="ORF">OMED0929_LOCUS3197</name>
</gene>
<organism evidence="3">
    <name type="scientific">Ostreococcus mediterraneus</name>
    <dbReference type="NCBI Taxonomy" id="1486918"/>
    <lineage>
        <taxon>Eukaryota</taxon>
        <taxon>Viridiplantae</taxon>
        <taxon>Chlorophyta</taxon>
        <taxon>Mamiellophyceae</taxon>
        <taxon>Mamiellales</taxon>
        <taxon>Bathycoccaceae</taxon>
        <taxon>Ostreococcus</taxon>
    </lineage>
</organism>
<proteinExistence type="predicted"/>
<feature type="region of interest" description="Disordered" evidence="2">
    <location>
        <begin position="16"/>
        <end position="39"/>
    </location>
</feature>
<keyword evidence="1" id="KW-0704">Schiff base</keyword>
<dbReference type="EMBL" id="HBEW01003813">
    <property type="protein sequence ID" value="CAD8581174.1"/>
    <property type="molecule type" value="Transcribed_RNA"/>
</dbReference>
<name>A0A6U0AF01_9CHLO</name>
<protein>
    <submittedName>
        <fullName evidence="3">Uncharacterized protein</fullName>
    </submittedName>
</protein>
<dbReference type="AlphaFoldDB" id="A0A6U0AF01"/>
<reference evidence="3" key="1">
    <citation type="submission" date="2021-01" db="EMBL/GenBank/DDBJ databases">
        <authorList>
            <person name="Corre E."/>
            <person name="Pelletier E."/>
            <person name="Niang G."/>
            <person name="Scheremetjew M."/>
            <person name="Finn R."/>
            <person name="Kale V."/>
            <person name="Holt S."/>
            <person name="Cochrane G."/>
            <person name="Meng A."/>
            <person name="Brown T."/>
            <person name="Cohen L."/>
        </authorList>
    </citation>
    <scope>NUCLEOTIDE SEQUENCE</scope>
    <source>
        <strain evidence="3">Clade-D-RCC2572</strain>
    </source>
</reference>
<dbReference type="UniPathway" id="UPA00115">
    <property type="reaction ID" value="UER00414"/>
</dbReference>
<sequence>MACRASRACGVSCSARTTRGGARGARATTSSASGKTASATRLGAGAGRATWTVRSALTTPQDEYELDEVDYRGNLCLFLDSADEETWNAWLPTGMFTGVTTNPAILERDGVECSVESLSELARNALEFDAVTEFQVQTWGEDSDEMWKNGIALAKRDPDAIVVKVPATLEGIKAANALVADGVRVTITAAYAPHQVLIAASIGANYVAPYLGRMNDAGRDGMGTIISMQETVDALESDMRILVASVRTAAELSKLAAKGCDTFTISEKVAAEMFADPLTTQAALDFENAAARMAPKPPKEEKKKVEKPVEQSVEQPAEVEVVPAEEFTNDIDTD</sequence>
<dbReference type="PANTHER" id="PTHR10683">
    <property type="entry name" value="TRANSALDOLASE"/>
    <property type="match status" value="1"/>
</dbReference>
<dbReference type="PROSITE" id="PS01054">
    <property type="entry name" value="TRANSALDOLASE_1"/>
    <property type="match status" value="1"/>
</dbReference>
<feature type="compositionally biased region" description="Basic and acidic residues" evidence="2">
    <location>
        <begin position="297"/>
        <end position="309"/>
    </location>
</feature>
<evidence type="ECO:0000256" key="2">
    <source>
        <dbReference type="SAM" id="MobiDB-lite"/>
    </source>
</evidence>
<feature type="region of interest" description="Disordered" evidence="2">
    <location>
        <begin position="292"/>
        <end position="334"/>
    </location>
</feature>
<dbReference type="PANTHER" id="PTHR10683:SF40">
    <property type="entry name" value="FRUCTOSE-6-PHOSPHATE ALDOLASE 1-RELATED"/>
    <property type="match status" value="1"/>
</dbReference>
<dbReference type="Pfam" id="PF00923">
    <property type="entry name" value="TAL_FSA"/>
    <property type="match status" value="1"/>
</dbReference>
<accession>A0A6U0AF01</accession>
<evidence type="ECO:0000313" key="3">
    <source>
        <dbReference type="EMBL" id="CAD8581174.1"/>
    </source>
</evidence>
<dbReference type="Gene3D" id="3.20.20.70">
    <property type="entry name" value="Aldolase class I"/>
    <property type="match status" value="1"/>
</dbReference>
<dbReference type="SUPFAM" id="SSF51569">
    <property type="entry name" value="Aldolase"/>
    <property type="match status" value="1"/>
</dbReference>